<dbReference type="InParanoid" id="G0N306"/>
<keyword evidence="2" id="KW-1185">Reference proteome</keyword>
<dbReference type="AlphaFoldDB" id="G0N306"/>
<dbReference type="Proteomes" id="UP000008068">
    <property type="component" value="Unassembled WGS sequence"/>
</dbReference>
<evidence type="ECO:0008006" key="3">
    <source>
        <dbReference type="Google" id="ProtNLM"/>
    </source>
</evidence>
<dbReference type="HOGENOM" id="CLU_1171521_0_0_1"/>
<sequence>MPARTHWTHLLLIFRNPNLRLKLLRLHYSKMQNSEKFNKMLQIAQNRKIHVESLEITSNSESMDLNTLIPLQYLDTGILQKLNFSHRVDRITDIKTILEKIVGSEQFQRNPMIECEGKIIFRYRQTLSFILKPSKVTFHLRWLAALHFAKMIKNFFQREGGGDLMQSTVLEKFHFHASDVDDFPAGTLIAKHFKRPDFFKAKGIPANIRFQKIQENQFWRIEINHRLITLEKVDHFY</sequence>
<organism evidence="2">
    <name type="scientific">Caenorhabditis brenneri</name>
    <name type="common">Nematode worm</name>
    <dbReference type="NCBI Taxonomy" id="135651"/>
    <lineage>
        <taxon>Eukaryota</taxon>
        <taxon>Metazoa</taxon>
        <taxon>Ecdysozoa</taxon>
        <taxon>Nematoda</taxon>
        <taxon>Chromadorea</taxon>
        <taxon>Rhabditida</taxon>
        <taxon>Rhabditina</taxon>
        <taxon>Rhabditomorpha</taxon>
        <taxon>Rhabditoidea</taxon>
        <taxon>Rhabditidae</taxon>
        <taxon>Peloderinae</taxon>
        <taxon>Caenorhabditis</taxon>
    </lineage>
</organism>
<accession>G0N306</accession>
<gene>
    <name evidence="1" type="ORF">CAEBREN_09567</name>
</gene>
<evidence type="ECO:0000313" key="1">
    <source>
        <dbReference type="EMBL" id="EGT51173.1"/>
    </source>
</evidence>
<name>G0N306_CAEBE</name>
<dbReference type="EMBL" id="GL379832">
    <property type="protein sequence ID" value="EGT51173.1"/>
    <property type="molecule type" value="Genomic_DNA"/>
</dbReference>
<reference evidence="2" key="1">
    <citation type="submission" date="2011-07" db="EMBL/GenBank/DDBJ databases">
        <authorList>
            <consortium name="Caenorhabditis brenneri Sequencing and Analysis Consortium"/>
            <person name="Wilson R.K."/>
        </authorList>
    </citation>
    <scope>NUCLEOTIDE SEQUENCE [LARGE SCALE GENOMIC DNA]</scope>
    <source>
        <strain evidence="2">PB2801</strain>
    </source>
</reference>
<protein>
    <recommendedName>
        <fullName evidence="3">DUF38 domain-containing protein</fullName>
    </recommendedName>
</protein>
<evidence type="ECO:0000313" key="2">
    <source>
        <dbReference type="Proteomes" id="UP000008068"/>
    </source>
</evidence>
<proteinExistence type="predicted"/>